<reference evidence="2 3" key="1">
    <citation type="journal article" date="2016" name="Nat. Commun.">
        <title>Thousands of microbial genomes shed light on interconnected biogeochemical processes in an aquifer system.</title>
        <authorList>
            <person name="Anantharaman K."/>
            <person name="Brown C.T."/>
            <person name="Hug L.A."/>
            <person name="Sharon I."/>
            <person name="Castelle C.J."/>
            <person name="Probst A.J."/>
            <person name="Thomas B.C."/>
            <person name="Singh A."/>
            <person name="Wilkins M.J."/>
            <person name="Karaoz U."/>
            <person name="Brodie E.L."/>
            <person name="Williams K.H."/>
            <person name="Hubbard S.S."/>
            <person name="Banfield J.F."/>
        </authorList>
    </citation>
    <scope>NUCLEOTIDE SEQUENCE [LARGE SCALE GENOMIC DNA]</scope>
</reference>
<proteinExistence type="predicted"/>
<feature type="transmembrane region" description="Helical" evidence="1">
    <location>
        <begin position="41"/>
        <end position="59"/>
    </location>
</feature>
<accession>A0A1F4ZDQ5</accession>
<comment type="caution">
    <text evidence="2">The sequence shown here is derived from an EMBL/GenBank/DDBJ whole genome shotgun (WGS) entry which is preliminary data.</text>
</comment>
<dbReference type="PANTHER" id="PTHR37304">
    <property type="entry name" value="MEMBRANE PROTEIN-RELATED"/>
    <property type="match status" value="1"/>
</dbReference>
<dbReference type="PANTHER" id="PTHR37304:SF1">
    <property type="entry name" value="MEMBRANE PROTEIN"/>
    <property type="match status" value="1"/>
</dbReference>
<dbReference type="STRING" id="1797259.A2989_05450"/>
<dbReference type="Pfam" id="PF04070">
    <property type="entry name" value="DUF378"/>
    <property type="match status" value="1"/>
</dbReference>
<gene>
    <name evidence="2" type="ORF">A2989_05450</name>
</gene>
<evidence type="ECO:0000313" key="2">
    <source>
        <dbReference type="EMBL" id="OGD04443.1"/>
    </source>
</evidence>
<sequence>MDKKALHVITFSLAMVGALNWGLVGLFDFNLVEALLGSGSGLARLVYIVVGVSAVYVFATHKNDCKICGEMMAKK</sequence>
<dbReference type="AlphaFoldDB" id="A0A1F4ZDQ5"/>
<feature type="transmembrane region" description="Helical" evidence="1">
    <location>
        <begin position="6"/>
        <end position="29"/>
    </location>
</feature>
<organism evidence="2 3">
    <name type="scientific">Candidatus Amesbacteria bacterium RIFCSPLOWO2_01_FULL_48_25</name>
    <dbReference type="NCBI Taxonomy" id="1797259"/>
    <lineage>
        <taxon>Bacteria</taxon>
        <taxon>Candidatus Amesiibacteriota</taxon>
    </lineage>
</organism>
<keyword evidence="1" id="KW-0812">Transmembrane</keyword>
<evidence type="ECO:0000256" key="1">
    <source>
        <dbReference type="SAM" id="Phobius"/>
    </source>
</evidence>
<name>A0A1F4ZDQ5_9BACT</name>
<keyword evidence="1" id="KW-1133">Transmembrane helix</keyword>
<dbReference type="InterPro" id="IPR007211">
    <property type="entry name" value="DUF378"/>
</dbReference>
<protein>
    <recommendedName>
        <fullName evidence="4">DUF378 domain-containing protein</fullName>
    </recommendedName>
</protein>
<dbReference type="Proteomes" id="UP000177080">
    <property type="component" value="Unassembled WGS sequence"/>
</dbReference>
<dbReference type="EMBL" id="MEXN01000001">
    <property type="protein sequence ID" value="OGD04443.1"/>
    <property type="molecule type" value="Genomic_DNA"/>
</dbReference>
<evidence type="ECO:0008006" key="4">
    <source>
        <dbReference type="Google" id="ProtNLM"/>
    </source>
</evidence>
<evidence type="ECO:0000313" key="3">
    <source>
        <dbReference type="Proteomes" id="UP000177080"/>
    </source>
</evidence>
<keyword evidence="1" id="KW-0472">Membrane</keyword>